<dbReference type="InterPro" id="IPR002314">
    <property type="entry name" value="aa-tRNA-synt_IIb"/>
</dbReference>
<proteinExistence type="predicted"/>
<evidence type="ECO:0000259" key="1">
    <source>
        <dbReference type="Pfam" id="PF00587"/>
    </source>
</evidence>
<accession>A0A8S9K5Q6</accession>
<dbReference type="Gene3D" id="3.30.930.10">
    <property type="entry name" value="Bira Bifunctional Protein, Domain 2"/>
    <property type="match status" value="1"/>
</dbReference>
<dbReference type="EMBL" id="QGKY02000190">
    <property type="protein sequence ID" value="KAF2588998.1"/>
    <property type="molecule type" value="Genomic_DNA"/>
</dbReference>
<gene>
    <name evidence="2" type="ORF">F2Q70_00039976</name>
</gene>
<dbReference type="SUPFAM" id="SSF55681">
    <property type="entry name" value="Class II aaRS and biotin synthetases"/>
    <property type="match status" value="1"/>
</dbReference>
<dbReference type="Pfam" id="PF00587">
    <property type="entry name" value="tRNA-synt_2b"/>
    <property type="match status" value="1"/>
</dbReference>
<protein>
    <recommendedName>
        <fullName evidence="1">Aminoacyl-tRNA synthetase class II (G/ P/ S/T) domain-containing protein</fullName>
    </recommendedName>
</protein>
<comment type="caution">
    <text evidence="2">The sequence shown here is derived from an EMBL/GenBank/DDBJ whole genome shotgun (WGS) entry which is preliminary data.</text>
</comment>
<dbReference type="InterPro" id="IPR002317">
    <property type="entry name" value="Ser-tRNA-ligase_type_1"/>
</dbReference>
<evidence type="ECO:0000313" key="2">
    <source>
        <dbReference type="EMBL" id="KAF2588998.1"/>
    </source>
</evidence>
<dbReference type="AlphaFoldDB" id="A0A8S9K5Q6"/>
<dbReference type="GO" id="GO:0005524">
    <property type="term" value="F:ATP binding"/>
    <property type="evidence" value="ECO:0007669"/>
    <property type="project" value="InterPro"/>
</dbReference>
<feature type="domain" description="Aminoacyl-tRNA synthetase class II (G/ P/ S/T)" evidence="1">
    <location>
        <begin position="2"/>
        <end position="114"/>
    </location>
</feature>
<name>A0A8S9K5Q6_BRACR</name>
<dbReference type="GO" id="GO:0006434">
    <property type="term" value="P:seryl-tRNA aminoacylation"/>
    <property type="evidence" value="ECO:0007669"/>
    <property type="project" value="InterPro"/>
</dbReference>
<dbReference type="InterPro" id="IPR045864">
    <property type="entry name" value="aa-tRNA-synth_II/BPL/LPL"/>
</dbReference>
<dbReference type="GO" id="GO:0004828">
    <property type="term" value="F:serine-tRNA ligase activity"/>
    <property type="evidence" value="ECO:0007669"/>
    <property type="project" value="InterPro"/>
</dbReference>
<reference evidence="2" key="1">
    <citation type="submission" date="2019-12" db="EMBL/GenBank/DDBJ databases">
        <title>Genome sequencing and annotation of Brassica cretica.</title>
        <authorList>
            <person name="Studholme D.J."/>
            <person name="Sarris P.F."/>
        </authorList>
    </citation>
    <scope>NUCLEOTIDE SEQUENCE</scope>
    <source>
        <strain evidence="2">PFS-102/07</strain>
        <tissue evidence="2">Leaf</tissue>
    </source>
</reference>
<sequence>MFVLCRPEDSESFHNELIQIEEDLFTSLGLHFKTLDMATADLGAPAYRKFDIEAWMPGLGRFGEETWNPFPPSEPLQTGSKKGKANLPSTKFVHTLNATACAVPRMMVCLLENYQQEGGSVVVPEPLRPFMGGIEVIKPKLR</sequence>
<organism evidence="2">
    <name type="scientific">Brassica cretica</name>
    <name type="common">Mustard</name>
    <dbReference type="NCBI Taxonomy" id="69181"/>
    <lineage>
        <taxon>Eukaryota</taxon>
        <taxon>Viridiplantae</taxon>
        <taxon>Streptophyta</taxon>
        <taxon>Embryophyta</taxon>
        <taxon>Tracheophyta</taxon>
        <taxon>Spermatophyta</taxon>
        <taxon>Magnoliopsida</taxon>
        <taxon>eudicotyledons</taxon>
        <taxon>Gunneridae</taxon>
        <taxon>Pentapetalae</taxon>
        <taxon>rosids</taxon>
        <taxon>malvids</taxon>
        <taxon>Brassicales</taxon>
        <taxon>Brassicaceae</taxon>
        <taxon>Brassiceae</taxon>
        <taxon>Brassica</taxon>
    </lineage>
</organism>
<dbReference type="PANTHER" id="PTHR11778">
    <property type="entry name" value="SERYL-TRNA SYNTHETASE"/>
    <property type="match status" value="1"/>
</dbReference>